<dbReference type="PANTHER" id="PTHR24343">
    <property type="entry name" value="SERINE/THREONINE KINASE"/>
    <property type="match status" value="1"/>
</dbReference>
<dbReference type="PROSITE" id="PS50011">
    <property type="entry name" value="PROTEIN_KINASE_DOM"/>
    <property type="match status" value="1"/>
</dbReference>
<feature type="compositionally biased region" description="Low complexity" evidence="10">
    <location>
        <begin position="159"/>
        <end position="170"/>
    </location>
</feature>
<dbReference type="InterPro" id="IPR000719">
    <property type="entry name" value="Prot_kinase_dom"/>
</dbReference>
<comment type="caution">
    <text evidence="12">The sequence shown here is derived from an EMBL/GenBank/DDBJ whole genome shotgun (WGS) entry which is preliminary data.</text>
</comment>
<dbReference type="PROSITE" id="PS00107">
    <property type="entry name" value="PROTEIN_KINASE_ATP"/>
    <property type="match status" value="1"/>
</dbReference>
<dbReference type="Proteomes" id="UP000287166">
    <property type="component" value="Unassembled WGS sequence"/>
</dbReference>
<sequence>MLSARPVDPVPVALPVSPALDASNSPGLRHSPSTHSRLSSPKTDHPPSPSPWNAQPVDPPAISVQAATPSPRPPAPHTPARRSPDMLSTDSLKQVQTPSPSSRPAPLISTELPPKQSHSPPSAMSDCPSTDPLPPISPSAPRFPSFQRKSSQQLRQPMTPSTPSTAASSPHRLSPDPELAPSTLQTAIHPHNTPPSSSGTVKNGKHHPGPLHDLRRFLNNHIPHSLSQPPSASSGHSSALATPAEPHQLPVDHRRAVNFDQSALLHVPPAVATSGTSATEPTPTSALLPSDIEGKHRTDRRFSTFLRGHKDKKDKNDESRKKVRVKDEKESKHMGEKHAVKTPSTGASSVAATSIKVSTRSPPRTINSQSSTQASGSSSGSGSAGSASGSSSKHPATTNTNGAPSTTAHSAAARSTAGLSTAALSTAVHTPVHLNGIPSLSSATHAHLSKKYGKWGRVLGSGAGGTVRLIKASTKNGGTTYAVKEFRPKRHGESEREYQKKVTAEFCVGSTLKHPNIIDTVDIVTDHGHYYEVMEYAPYDLFSVVMSGHMTRPEIYCVFRQICDGVEYLHSLGLAHRDLKLDNCVMTTQNVVKLIDFGTATVFHYPGKKTTLASGIVGSDPYLAPEVLSQDEYDPRKTDVWSLAIIFMCMVLRRFPWKIPDSKSDPSFRSFVTAHPDLSKKPETQAIEDTQDKDTLALPTPTPGPASRGSTAPNSAAPSFIEPDLSPCSSAGSSPDDSALGKPHVRSGVLSRSTATLPTMLSLGMTPHAPPEGEDMDPSVRTFARPGTSTESLPDQASPMFFRGHAHSPLHESLPEASPLRSPRVRATTLSGLAMTPLRDPFPATVAATDEPQAVGREAVPEKHVIVPEKHVIVPEKHNIALGRYDSMRDKHDGLRDKHDGLRGKHDGVKEKEHGTDDIRRTALAKAAHVQEAVTVAHHSEPETSRSADKKEEKKPSTSPTSKAMNGDSSRRQRQRVDSRASVATFHTGGAESIFRLLPRESRSAIRRMMFVEPSARCTLTDLLYGRGRSNDLLCGCNSHDKDSPRCADHVHEPQDEDAGDEWLTGIVACSVEGVKPTHTHIKVPMDDKQKNRRFF</sequence>
<feature type="region of interest" description="Disordered" evidence="10">
    <location>
        <begin position="271"/>
        <end position="414"/>
    </location>
</feature>
<keyword evidence="6 9" id="KW-0067">ATP-binding</keyword>
<feature type="compositionally biased region" description="Basic and acidic residues" evidence="10">
    <location>
        <begin position="311"/>
        <end position="339"/>
    </location>
</feature>
<keyword evidence="2" id="KW-0723">Serine/threonine-protein kinase</keyword>
<dbReference type="InterPro" id="IPR017441">
    <property type="entry name" value="Protein_kinase_ATP_BS"/>
</dbReference>
<protein>
    <recommendedName>
        <fullName evidence="1">non-specific serine/threonine protein kinase</fullName>
        <ecNumber evidence="1">2.7.11.1</ecNumber>
    </recommendedName>
</protein>
<keyword evidence="4 9" id="KW-0547">Nucleotide-binding</keyword>
<evidence type="ECO:0000256" key="9">
    <source>
        <dbReference type="PROSITE-ProRule" id="PRU10141"/>
    </source>
</evidence>
<feature type="compositionally biased region" description="Low complexity" evidence="10">
    <location>
        <begin position="223"/>
        <end position="241"/>
    </location>
</feature>
<evidence type="ECO:0000256" key="4">
    <source>
        <dbReference type="ARBA" id="ARBA00022741"/>
    </source>
</evidence>
<dbReference type="Gene3D" id="1.10.510.10">
    <property type="entry name" value="Transferase(Phosphotransferase) domain 1"/>
    <property type="match status" value="1"/>
</dbReference>
<feature type="compositionally biased region" description="Basic and acidic residues" evidence="10">
    <location>
        <begin position="292"/>
        <end position="302"/>
    </location>
</feature>
<dbReference type="GO" id="GO:0005524">
    <property type="term" value="F:ATP binding"/>
    <property type="evidence" value="ECO:0007669"/>
    <property type="project" value="UniProtKB-UniRule"/>
</dbReference>
<evidence type="ECO:0000256" key="2">
    <source>
        <dbReference type="ARBA" id="ARBA00022527"/>
    </source>
</evidence>
<feature type="compositionally biased region" description="Polar residues" evidence="10">
    <location>
        <begin position="23"/>
        <end position="41"/>
    </location>
</feature>
<keyword evidence="5" id="KW-0418">Kinase</keyword>
<dbReference type="Pfam" id="PF00069">
    <property type="entry name" value="Pkinase"/>
    <property type="match status" value="1"/>
</dbReference>
<comment type="catalytic activity">
    <reaction evidence="8">
        <text>L-seryl-[protein] + ATP = O-phospho-L-seryl-[protein] + ADP + H(+)</text>
        <dbReference type="Rhea" id="RHEA:17989"/>
        <dbReference type="Rhea" id="RHEA-COMP:9863"/>
        <dbReference type="Rhea" id="RHEA-COMP:11604"/>
        <dbReference type="ChEBI" id="CHEBI:15378"/>
        <dbReference type="ChEBI" id="CHEBI:29999"/>
        <dbReference type="ChEBI" id="CHEBI:30616"/>
        <dbReference type="ChEBI" id="CHEBI:83421"/>
        <dbReference type="ChEBI" id="CHEBI:456216"/>
        <dbReference type="EC" id="2.7.11.1"/>
    </reaction>
</comment>
<feature type="compositionally biased region" description="Polar residues" evidence="10">
    <location>
        <begin position="727"/>
        <end position="736"/>
    </location>
</feature>
<accession>A0A401GIS3</accession>
<dbReference type="STRING" id="139825.A0A401GIS3"/>
<feature type="compositionally biased region" description="Low complexity" evidence="10">
    <location>
        <begin position="403"/>
        <end position="414"/>
    </location>
</feature>
<evidence type="ECO:0000256" key="3">
    <source>
        <dbReference type="ARBA" id="ARBA00022679"/>
    </source>
</evidence>
<evidence type="ECO:0000256" key="8">
    <source>
        <dbReference type="ARBA" id="ARBA00048679"/>
    </source>
</evidence>
<proteinExistence type="predicted"/>
<feature type="region of interest" description="Disordered" evidence="10">
    <location>
        <begin position="1"/>
        <end position="257"/>
    </location>
</feature>
<feature type="region of interest" description="Disordered" evidence="10">
    <location>
        <begin position="934"/>
        <end position="984"/>
    </location>
</feature>
<dbReference type="OrthoDB" id="6513151at2759"/>
<dbReference type="AlphaFoldDB" id="A0A401GIS3"/>
<feature type="compositionally biased region" description="Polar residues" evidence="10">
    <location>
        <begin position="750"/>
        <end position="759"/>
    </location>
</feature>
<evidence type="ECO:0000256" key="6">
    <source>
        <dbReference type="ARBA" id="ARBA00022840"/>
    </source>
</evidence>
<feature type="compositionally biased region" description="Low complexity" evidence="10">
    <location>
        <begin position="368"/>
        <end position="392"/>
    </location>
</feature>
<dbReference type="GO" id="GO:0004674">
    <property type="term" value="F:protein serine/threonine kinase activity"/>
    <property type="evidence" value="ECO:0007669"/>
    <property type="project" value="UniProtKB-KW"/>
</dbReference>
<comment type="catalytic activity">
    <reaction evidence="7">
        <text>L-threonyl-[protein] + ATP = O-phospho-L-threonyl-[protein] + ADP + H(+)</text>
        <dbReference type="Rhea" id="RHEA:46608"/>
        <dbReference type="Rhea" id="RHEA-COMP:11060"/>
        <dbReference type="Rhea" id="RHEA-COMP:11605"/>
        <dbReference type="ChEBI" id="CHEBI:15378"/>
        <dbReference type="ChEBI" id="CHEBI:30013"/>
        <dbReference type="ChEBI" id="CHEBI:30616"/>
        <dbReference type="ChEBI" id="CHEBI:61977"/>
        <dbReference type="ChEBI" id="CHEBI:456216"/>
        <dbReference type="EC" id="2.7.11.1"/>
    </reaction>
</comment>
<dbReference type="InterPro" id="IPR011009">
    <property type="entry name" value="Kinase-like_dom_sf"/>
</dbReference>
<feature type="compositionally biased region" description="Polar residues" evidence="10">
    <location>
        <begin position="342"/>
        <end position="367"/>
    </location>
</feature>
<keyword evidence="13" id="KW-1185">Reference proteome</keyword>
<name>A0A401GIS3_9APHY</name>
<evidence type="ECO:0000256" key="5">
    <source>
        <dbReference type="ARBA" id="ARBA00022777"/>
    </source>
</evidence>
<dbReference type="GeneID" id="38778922"/>
<dbReference type="SUPFAM" id="SSF56112">
    <property type="entry name" value="Protein kinase-like (PK-like)"/>
    <property type="match status" value="1"/>
</dbReference>
<evidence type="ECO:0000256" key="1">
    <source>
        <dbReference type="ARBA" id="ARBA00012513"/>
    </source>
</evidence>
<dbReference type="InterPro" id="IPR008271">
    <property type="entry name" value="Ser/Thr_kinase_AS"/>
</dbReference>
<feature type="compositionally biased region" description="Polar residues" evidence="10">
    <location>
        <begin position="393"/>
        <end position="402"/>
    </location>
</feature>
<feature type="binding site" evidence="9">
    <location>
        <position position="484"/>
    </location>
    <ligand>
        <name>ATP</name>
        <dbReference type="ChEBI" id="CHEBI:30616"/>
    </ligand>
</feature>
<dbReference type="PANTHER" id="PTHR24343:SF137">
    <property type="entry name" value="SERINE_THREONINE-PROTEIN KINASE HRK1"/>
    <property type="match status" value="1"/>
</dbReference>
<dbReference type="PROSITE" id="PS00108">
    <property type="entry name" value="PROTEIN_KINASE_ST"/>
    <property type="match status" value="1"/>
</dbReference>
<organism evidence="12 13">
    <name type="scientific">Sparassis crispa</name>
    <dbReference type="NCBI Taxonomy" id="139825"/>
    <lineage>
        <taxon>Eukaryota</taxon>
        <taxon>Fungi</taxon>
        <taxon>Dikarya</taxon>
        <taxon>Basidiomycota</taxon>
        <taxon>Agaricomycotina</taxon>
        <taxon>Agaricomycetes</taxon>
        <taxon>Polyporales</taxon>
        <taxon>Sparassidaceae</taxon>
        <taxon>Sparassis</taxon>
    </lineage>
</organism>
<dbReference type="EMBL" id="BFAD01000004">
    <property type="protein sequence ID" value="GBE82005.1"/>
    <property type="molecule type" value="Genomic_DNA"/>
</dbReference>
<dbReference type="EC" id="2.7.11.1" evidence="1"/>
<feature type="compositionally biased region" description="Polar residues" evidence="10">
    <location>
        <begin position="86"/>
        <end position="102"/>
    </location>
</feature>
<dbReference type="FunFam" id="1.10.510.10:FF:000595">
    <property type="entry name" value="Protein kinase, putative (AFU_orthologue AFUA_5G11840)"/>
    <property type="match status" value="1"/>
</dbReference>
<feature type="compositionally biased region" description="Polar residues" evidence="10">
    <location>
        <begin position="147"/>
        <end position="158"/>
    </location>
</feature>
<feature type="compositionally biased region" description="Polar residues" evidence="10">
    <location>
        <begin position="708"/>
        <end position="717"/>
    </location>
</feature>
<feature type="domain" description="Protein kinase" evidence="11">
    <location>
        <begin position="453"/>
        <end position="720"/>
    </location>
</feature>
<gene>
    <name evidence="12" type="ORF">SCP_0403810</name>
</gene>
<keyword evidence="3" id="KW-0808">Transferase</keyword>
<dbReference type="SMART" id="SM00220">
    <property type="entry name" value="S_TKc"/>
    <property type="match status" value="1"/>
</dbReference>
<evidence type="ECO:0000313" key="13">
    <source>
        <dbReference type="Proteomes" id="UP000287166"/>
    </source>
</evidence>
<evidence type="ECO:0000259" key="11">
    <source>
        <dbReference type="PROSITE" id="PS50011"/>
    </source>
</evidence>
<evidence type="ECO:0000313" key="12">
    <source>
        <dbReference type="EMBL" id="GBE82005.1"/>
    </source>
</evidence>
<dbReference type="GO" id="GO:0005829">
    <property type="term" value="C:cytosol"/>
    <property type="evidence" value="ECO:0007669"/>
    <property type="project" value="TreeGrafter"/>
</dbReference>
<feature type="region of interest" description="Disordered" evidence="10">
    <location>
        <begin position="890"/>
        <end position="918"/>
    </location>
</feature>
<feature type="compositionally biased region" description="Low complexity" evidence="10">
    <location>
        <begin position="1"/>
        <end position="22"/>
    </location>
</feature>
<evidence type="ECO:0000256" key="10">
    <source>
        <dbReference type="SAM" id="MobiDB-lite"/>
    </source>
</evidence>
<feature type="compositionally biased region" description="Basic and acidic residues" evidence="10">
    <location>
        <begin position="969"/>
        <end position="979"/>
    </location>
</feature>
<evidence type="ECO:0000256" key="7">
    <source>
        <dbReference type="ARBA" id="ARBA00047899"/>
    </source>
</evidence>
<dbReference type="RefSeq" id="XP_027612918.1">
    <property type="nucleotide sequence ID" value="XM_027757117.1"/>
</dbReference>
<dbReference type="InParanoid" id="A0A401GIS3"/>
<feature type="region of interest" description="Disordered" evidence="10">
    <location>
        <begin position="673"/>
        <end position="797"/>
    </location>
</feature>
<feature type="compositionally biased region" description="Polar residues" evidence="10">
    <location>
        <begin position="273"/>
        <end position="287"/>
    </location>
</feature>
<feature type="compositionally biased region" description="Basic and acidic residues" evidence="10">
    <location>
        <begin position="938"/>
        <end position="956"/>
    </location>
</feature>
<reference evidence="12 13" key="1">
    <citation type="journal article" date="2018" name="Sci. Rep.">
        <title>Genome sequence of the cauliflower mushroom Sparassis crispa (Hanabiratake) and its association with beneficial usage.</title>
        <authorList>
            <person name="Kiyama R."/>
            <person name="Furutani Y."/>
            <person name="Kawaguchi K."/>
            <person name="Nakanishi T."/>
        </authorList>
    </citation>
    <scope>NUCLEOTIDE SEQUENCE [LARGE SCALE GENOMIC DNA]</scope>
</reference>